<comment type="caution">
    <text evidence="14">The sequence shown here is derived from an EMBL/GenBank/DDBJ whole genome shotgun (WGS) entry which is preliminary data.</text>
</comment>
<dbReference type="InterPro" id="IPR027417">
    <property type="entry name" value="P-loop_NTPase"/>
</dbReference>
<dbReference type="Gene3D" id="3.40.50.300">
    <property type="entry name" value="P-loop containing nucleotide triphosphate hydrolases"/>
    <property type="match status" value="1"/>
</dbReference>
<comment type="similarity">
    <text evidence="3 10 13">Belongs to the IPP transferase family.</text>
</comment>
<evidence type="ECO:0000256" key="2">
    <source>
        <dbReference type="ARBA" id="ARBA00003213"/>
    </source>
</evidence>
<evidence type="ECO:0000256" key="8">
    <source>
        <dbReference type="ARBA" id="ARBA00022842"/>
    </source>
</evidence>
<feature type="site" description="Interaction with substrate tRNA" evidence="10">
    <location>
        <position position="120"/>
    </location>
</feature>
<dbReference type="HAMAP" id="MF_00185">
    <property type="entry name" value="IPP_trans"/>
    <property type="match status" value="1"/>
</dbReference>
<evidence type="ECO:0000313" key="14">
    <source>
        <dbReference type="EMBL" id="RIH99921.1"/>
    </source>
</evidence>
<dbReference type="Proteomes" id="UP000266287">
    <property type="component" value="Unassembled WGS sequence"/>
</dbReference>
<keyword evidence="8 10" id="KW-0460">Magnesium</keyword>
<keyword evidence="5 10" id="KW-0819">tRNA processing</keyword>
<keyword evidence="4 10" id="KW-0808">Transferase</keyword>
<dbReference type="Pfam" id="PF01715">
    <property type="entry name" value="IPPT"/>
    <property type="match status" value="1"/>
</dbReference>
<evidence type="ECO:0000256" key="11">
    <source>
        <dbReference type="RuleBase" id="RU003783"/>
    </source>
</evidence>
<protein>
    <recommendedName>
        <fullName evidence="10">tRNA dimethylallyltransferase</fullName>
        <ecNumber evidence="10">2.5.1.75</ecNumber>
    </recommendedName>
    <alternativeName>
        <fullName evidence="10">Dimethylallyl diphosphate:tRNA dimethylallyltransferase</fullName>
        <shortName evidence="10">DMAPP:tRNA dimethylallyltransferase</shortName>
        <shortName evidence="10">DMATase</shortName>
    </alternativeName>
    <alternativeName>
        <fullName evidence="10">Isopentenyl-diphosphate:tRNA isopentenyltransferase</fullName>
        <shortName evidence="10">IPP transferase</shortName>
        <shortName evidence="10">IPPT</shortName>
        <shortName evidence="10">IPTase</shortName>
    </alternativeName>
</protein>
<evidence type="ECO:0000256" key="3">
    <source>
        <dbReference type="ARBA" id="ARBA00005842"/>
    </source>
</evidence>
<keyword evidence="6 10" id="KW-0547">Nucleotide-binding</keyword>
<evidence type="ECO:0000256" key="6">
    <source>
        <dbReference type="ARBA" id="ARBA00022741"/>
    </source>
</evidence>
<comment type="subunit">
    <text evidence="10">Monomer.</text>
</comment>
<dbReference type="NCBIfam" id="TIGR00174">
    <property type="entry name" value="miaA"/>
    <property type="match status" value="1"/>
</dbReference>
<comment type="function">
    <text evidence="2 10 12">Catalyzes the transfer of a dimethylallyl group onto the adenine at position 37 in tRNAs that read codons beginning with uridine, leading to the formation of N6-(dimethylallyl)adenosine (i(6)A).</text>
</comment>
<comment type="cofactor">
    <cofactor evidence="1 10">
        <name>Mg(2+)</name>
        <dbReference type="ChEBI" id="CHEBI:18420"/>
    </cofactor>
</comment>
<gene>
    <name evidence="10 14" type="primary">miaA</name>
    <name evidence="14" type="ORF">B9J77_04095</name>
</gene>
<evidence type="ECO:0000256" key="1">
    <source>
        <dbReference type="ARBA" id="ARBA00001946"/>
    </source>
</evidence>
<comment type="caution">
    <text evidence="10">Lacks conserved residue(s) required for the propagation of feature annotation.</text>
</comment>
<reference evidence="14 15" key="1">
    <citation type="submission" date="2018-08" db="EMBL/GenBank/DDBJ databases">
        <title>Draft genome of candidate division NPL-UPA2 bacterium Unc8 that adapted to ultra-basic serpentinizing groundwater.</title>
        <authorList>
            <person name="Ishii S."/>
            <person name="Suzuki S."/>
            <person name="Nealson K.H."/>
        </authorList>
    </citation>
    <scope>NUCLEOTIDE SEQUENCE [LARGE SCALE GENOMIC DNA]</scope>
    <source>
        <strain evidence="14">Unc8</strain>
    </source>
</reference>
<name>A0A399FXG8_UNCN2</name>
<organism evidence="14 15">
    <name type="scientific">candidate division NPL-UPA2 bacterium Unc8</name>
    <dbReference type="NCBI Taxonomy" id="1980939"/>
    <lineage>
        <taxon>Bacteria</taxon>
    </lineage>
</organism>
<dbReference type="InterPro" id="IPR039657">
    <property type="entry name" value="Dimethylallyltransferase"/>
</dbReference>
<dbReference type="EC" id="2.5.1.75" evidence="10"/>
<evidence type="ECO:0000256" key="7">
    <source>
        <dbReference type="ARBA" id="ARBA00022840"/>
    </source>
</evidence>
<evidence type="ECO:0000256" key="10">
    <source>
        <dbReference type="HAMAP-Rule" id="MF_00185"/>
    </source>
</evidence>
<feature type="region of interest" description="Interaction with substrate tRNA" evidence="10">
    <location>
        <begin position="32"/>
        <end position="35"/>
    </location>
</feature>
<feature type="binding site" evidence="10">
    <location>
        <begin position="7"/>
        <end position="14"/>
    </location>
    <ligand>
        <name>ATP</name>
        <dbReference type="ChEBI" id="CHEBI:30616"/>
    </ligand>
</feature>
<keyword evidence="7 10" id="KW-0067">ATP-binding</keyword>
<dbReference type="PANTHER" id="PTHR11088">
    <property type="entry name" value="TRNA DIMETHYLALLYLTRANSFERASE"/>
    <property type="match status" value="1"/>
</dbReference>
<dbReference type="PANTHER" id="PTHR11088:SF60">
    <property type="entry name" value="TRNA DIMETHYLALLYLTRANSFERASE"/>
    <property type="match status" value="1"/>
</dbReference>
<dbReference type="GO" id="GO:0006400">
    <property type="term" value="P:tRNA modification"/>
    <property type="evidence" value="ECO:0007669"/>
    <property type="project" value="TreeGrafter"/>
</dbReference>
<evidence type="ECO:0000256" key="13">
    <source>
        <dbReference type="RuleBase" id="RU003785"/>
    </source>
</evidence>
<dbReference type="AlphaFoldDB" id="A0A399FXG8"/>
<dbReference type="SUPFAM" id="SSF52540">
    <property type="entry name" value="P-loop containing nucleoside triphosphate hydrolases"/>
    <property type="match status" value="1"/>
</dbReference>
<evidence type="ECO:0000256" key="4">
    <source>
        <dbReference type="ARBA" id="ARBA00022679"/>
    </source>
</evidence>
<evidence type="ECO:0000256" key="5">
    <source>
        <dbReference type="ARBA" id="ARBA00022694"/>
    </source>
</evidence>
<accession>A0A399FXG8</accession>
<dbReference type="EMBL" id="NDHY01000009">
    <property type="protein sequence ID" value="RIH99921.1"/>
    <property type="molecule type" value="Genomic_DNA"/>
</dbReference>
<dbReference type="InterPro" id="IPR018022">
    <property type="entry name" value="IPT"/>
</dbReference>
<dbReference type="Gene3D" id="1.10.20.140">
    <property type="match status" value="1"/>
</dbReference>
<evidence type="ECO:0000256" key="12">
    <source>
        <dbReference type="RuleBase" id="RU003784"/>
    </source>
</evidence>
<dbReference type="GO" id="GO:0052381">
    <property type="term" value="F:tRNA dimethylallyltransferase activity"/>
    <property type="evidence" value="ECO:0007669"/>
    <property type="project" value="UniProtKB-UniRule"/>
</dbReference>
<proteinExistence type="inferred from homology"/>
<evidence type="ECO:0000313" key="15">
    <source>
        <dbReference type="Proteomes" id="UP000266287"/>
    </source>
</evidence>
<dbReference type="FunFam" id="1.10.20.140:FF:000001">
    <property type="entry name" value="tRNA dimethylallyltransferase"/>
    <property type="match status" value="1"/>
</dbReference>
<dbReference type="GO" id="GO:0005524">
    <property type="term" value="F:ATP binding"/>
    <property type="evidence" value="ECO:0007669"/>
    <property type="project" value="UniProtKB-UniRule"/>
</dbReference>
<evidence type="ECO:0000256" key="9">
    <source>
        <dbReference type="ARBA" id="ARBA00049563"/>
    </source>
</evidence>
<comment type="catalytic activity">
    <reaction evidence="9 10 11">
        <text>adenosine(37) in tRNA + dimethylallyl diphosphate = N(6)-dimethylallyladenosine(37) in tRNA + diphosphate</text>
        <dbReference type="Rhea" id="RHEA:26482"/>
        <dbReference type="Rhea" id="RHEA-COMP:10162"/>
        <dbReference type="Rhea" id="RHEA-COMP:10375"/>
        <dbReference type="ChEBI" id="CHEBI:33019"/>
        <dbReference type="ChEBI" id="CHEBI:57623"/>
        <dbReference type="ChEBI" id="CHEBI:74411"/>
        <dbReference type="ChEBI" id="CHEBI:74415"/>
        <dbReference type="EC" id="2.5.1.75"/>
    </reaction>
</comment>
<sequence>MILAVCGATAVGKAGAASRLAHKIGGEIISVDSRKVFKYMDIGTAKPTKAEQEKAPYHLIDIIFPDEKYSAGQFCRDARRAIREIEKKGKVPILVGGCGLYLRAFTNGLDTDCGDDPKTRKELEEEVKQLGSARLHKRLQALDPHAAAKIHSNDVVRIIRAIEVYKVTGKPFSSFQSAEKNSELNLVVIGLMRTTRNLYERIEDRVERMFTLGLVAETEGLLNKGYEECLPSMQGLGYKEVCGYLKDNYGLGEAKRLTKRNTRRYAKRQLTWFRKESRIRWIDADKDNSEELILQRIASGMLTTRR</sequence>